<dbReference type="OrthoDB" id="4760129at2759"/>
<feature type="transmembrane region" description="Helical" evidence="1">
    <location>
        <begin position="48"/>
        <end position="70"/>
    </location>
</feature>
<keyword evidence="1" id="KW-1133">Transmembrane helix</keyword>
<dbReference type="AlphaFoldDB" id="A0A9P9WGK1"/>
<gene>
    <name evidence="2" type="ORF">JX265_009175</name>
</gene>
<accession>A0A9P9WGK1</accession>
<protein>
    <submittedName>
        <fullName evidence="2">Uncharacterized protein</fullName>
    </submittedName>
</protein>
<name>A0A9P9WGK1_9PEZI</name>
<keyword evidence="3" id="KW-1185">Reference proteome</keyword>
<evidence type="ECO:0000313" key="2">
    <source>
        <dbReference type="EMBL" id="KAI1862461.1"/>
    </source>
</evidence>
<organism evidence="2 3">
    <name type="scientific">Neoarthrinium moseri</name>
    <dbReference type="NCBI Taxonomy" id="1658444"/>
    <lineage>
        <taxon>Eukaryota</taxon>
        <taxon>Fungi</taxon>
        <taxon>Dikarya</taxon>
        <taxon>Ascomycota</taxon>
        <taxon>Pezizomycotina</taxon>
        <taxon>Sordariomycetes</taxon>
        <taxon>Xylariomycetidae</taxon>
        <taxon>Amphisphaeriales</taxon>
        <taxon>Apiosporaceae</taxon>
        <taxon>Neoarthrinium</taxon>
    </lineage>
</organism>
<evidence type="ECO:0000313" key="3">
    <source>
        <dbReference type="Proteomes" id="UP000829685"/>
    </source>
</evidence>
<keyword evidence="1" id="KW-0472">Membrane</keyword>
<dbReference type="Proteomes" id="UP000829685">
    <property type="component" value="Unassembled WGS sequence"/>
</dbReference>
<proteinExistence type="predicted"/>
<dbReference type="EMBL" id="JAFIMR010000027">
    <property type="protein sequence ID" value="KAI1862461.1"/>
    <property type="molecule type" value="Genomic_DNA"/>
</dbReference>
<feature type="transmembrane region" description="Helical" evidence="1">
    <location>
        <begin position="111"/>
        <end position="130"/>
    </location>
</feature>
<reference evidence="2" key="1">
    <citation type="submission" date="2021-03" db="EMBL/GenBank/DDBJ databases">
        <title>Revisited historic fungal species revealed as producer of novel bioactive compounds through whole genome sequencing and comparative genomics.</title>
        <authorList>
            <person name="Vignolle G.A."/>
            <person name="Hochenegger N."/>
            <person name="Mach R.L."/>
            <person name="Mach-Aigner A.R."/>
            <person name="Javad Rahimi M."/>
            <person name="Salim K.A."/>
            <person name="Chan C.M."/>
            <person name="Lim L.B.L."/>
            <person name="Cai F."/>
            <person name="Druzhinina I.S."/>
            <person name="U'Ren J.M."/>
            <person name="Derntl C."/>
        </authorList>
    </citation>
    <scope>NUCLEOTIDE SEQUENCE</scope>
    <source>
        <strain evidence="2">TUCIM 5799</strain>
    </source>
</reference>
<feature type="transmembrane region" description="Helical" evidence="1">
    <location>
        <begin position="9"/>
        <end position="28"/>
    </location>
</feature>
<feature type="transmembrane region" description="Helical" evidence="1">
    <location>
        <begin position="158"/>
        <end position="181"/>
    </location>
</feature>
<evidence type="ECO:0000256" key="1">
    <source>
        <dbReference type="SAM" id="Phobius"/>
    </source>
</evidence>
<keyword evidence="1" id="KW-0812">Transmembrane</keyword>
<comment type="caution">
    <text evidence="2">The sequence shown here is derived from an EMBL/GenBank/DDBJ whole genome shotgun (WGS) entry which is preliminary data.</text>
</comment>
<sequence length="195" mass="21663">MASELAPRLLLAATIRIVLVFFGIFALVNAGSYIGPFRDFSGVYAATVAAWITVTWNIIAVSAAAVHPYLQRFADRLPFPIKVTVRGKTILSYGDSDENGDGLMAPLVGKISLAVIDIILASLLLAFMLMSRDYTLECDHLGCLGRDLRVQKWILNSWLTVVIFEYALAVVQLFEAFGLWYNRRYMSKRGHISLA</sequence>